<dbReference type="PANTHER" id="PTHR46558:SF4">
    <property type="entry name" value="DNA-BIDING PHAGE PROTEIN"/>
    <property type="match status" value="1"/>
</dbReference>
<feature type="domain" description="HTH cro/C1-type" evidence="2">
    <location>
        <begin position="8"/>
        <end position="59"/>
    </location>
</feature>
<dbReference type="AlphaFoldDB" id="K8EVN1"/>
<dbReference type="Pfam" id="PF01381">
    <property type="entry name" value="HTH_3"/>
    <property type="match status" value="1"/>
</dbReference>
<dbReference type="Gene3D" id="1.10.260.40">
    <property type="entry name" value="lambda repressor-like DNA-binding domains"/>
    <property type="match status" value="1"/>
</dbReference>
<keyword evidence="4" id="KW-1185">Reference proteome</keyword>
<gene>
    <name evidence="3" type="ORF">BN424_3330</name>
</gene>
<dbReference type="PANTHER" id="PTHR46558">
    <property type="entry name" value="TRACRIPTIONAL REGULATORY PROTEIN-RELATED-RELATED"/>
    <property type="match status" value="1"/>
</dbReference>
<protein>
    <submittedName>
        <fullName evidence="3">Helix-turn-helix family protein</fullName>
    </submittedName>
</protein>
<sequence>MQLKLFVLRKSKKLTQKRVASYLGIAVQTYRNKENGIQQFSQDEMFALSTLFNLSMEDIFLPRKHQIGDRIKTS</sequence>
<evidence type="ECO:0000256" key="1">
    <source>
        <dbReference type="ARBA" id="ARBA00023125"/>
    </source>
</evidence>
<dbReference type="HOGENOM" id="CLU_066192_44_5_9"/>
<dbReference type="Proteomes" id="UP000000212">
    <property type="component" value="Chromosome"/>
</dbReference>
<proteinExistence type="predicted"/>
<dbReference type="CDD" id="cd00093">
    <property type="entry name" value="HTH_XRE"/>
    <property type="match status" value="1"/>
</dbReference>
<accession>K8EVN1</accession>
<dbReference type="RefSeq" id="WP_015077719.1">
    <property type="nucleotide sequence ID" value="NC_019425.2"/>
</dbReference>
<dbReference type="GO" id="GO:0003677">
    <property type="term" value="F:DNA binding"/>
    <property type="evidence" value="ECO:0007669"/>
    <property type="project" value="UniProtKB-KW"/>
</dbReference>
<name>K8EVN1_CARML</name>
<dbReference type="KEGG" id="cml:BN424_3330"/>
<dbReference type="InterPro" id="IPR001387">
    <property type="entry name" value="Cro/C1-type_HTH"/>
</dbReference>
<evidence type="ECO:0000313" key="3">
    <source>
        <dbReference type="EMBL" id="CCO12751.2"/>
    </source>
</evidence>
<dbReference type="PROSITE" id="PS50943">
    <property type="entry name" value="HTH_CROC1"/>
    <property type="match status" value="1"/>
</dbReference>
<dbReference type="OrthoDB" id="2323301at2"/>
<reference evidence="4" key="1">
    <citation type="journal article" date="2013" name="Genome Announc.">
        <title>Complete Chromosome Sequence of Carnobacterium maltaromaticum LMA 28.</title>
        <authorList>
            <person name="Cailliez-Grimal C."/>
            <person name="Chaillou S."/>
            <person name="Anba-Mondoloni J."/>
            <person name="Loux V."/>
            <person name="Afzal M.I."/>
            <person name="Rahman A."/>
            <person name="Kergourlay G."/>
            <person name="Champomier-Verges M.C."/>
            <person name="Zagorec M."/>
            <person name="Dalgaard P."/>
            <person name="Leisner J.J."/>
            <person name="Prevost H."/>
            <person name="Revol-Junelles A.M."/>
            <person name="Borges F."/>
        </authorList>
    </citation>
    <scope>NUCLEOTIDE SEQUENCE</scope>
    <source>
        <strain evidence="4">LMA28</strain>
    </source>
</reference>
<dbReference type="STRING" id="1234679.BN424_3330"/>
<keyword evidence="1" id="KW-0238">DNA-binding</keyword>
<dbReference type="EMBL" id="HE999757">
    <property type="protein sequence ID" value="CCO12751.2"/>
    <property type="molecule type" value="Genomic_DNA"/>
</dbReference>
<evidence type="ECO:0000313" key="4">
    <source>
        <dbReference type="Proteomes" id="UP000000212"/>
    </source>
</evidence>
<dbReference type="SUPFAM" id="SSF47413">
    <property type="entry name" value="lambda repressor-like DNA-binding domains"/>
    <property type="match status" value="1"/>
</dbReference>
<evidence type="ECO:0000259" key="2">
    <source>
        <dbReference type="PROSITE" id="PS50943"/>
    </source>
</evidence>
<dbReference type="InterPro" id="IPR010982">
    <property type="entry name" value="Lambda_DNA-bd_dom_sf"/>
</dbReference>
<dbReference type="SMART" id="SM00530">
    <property type="entry name" value="HTH_XRE"/>
    <property type="match status" value="1"/>
</dbReference>
<organism evidence="3 4">
    <name type="scientific">Carnobacterium maltaromaticum LMA28</name>
    <dbReference type="NCBI Taxonomy" id="1234679"/>
    <lineage>
        <taxon>Bacteria</taxon>
        <taxon>Bacillati</taxon>
        <taxon>Bacillota</taxon>
        <taxon>Bacilli</taxon>
        <taxon>Lactobacillales</taxon>
        <taxon>Carnobacteriaceae</taxon>
        <taxon>Carnobacterium</taxon>
    </lineage>
</organism>
<dbReference type="eggNOG" id="COG1476">
    <property type="taxonomic scope" value="Bacteria"/>
</dbReference>